<feature type="transmembrane region" description="Helical" evidence="2">
    <location>
        <begin position="50"/>
        <end position="72"/>
    </location>
</feature>
<evidence type="ECO:0008006" key="5">
    <source>
        <dbReference type="Google" id="ProtNLM"/>
    </source>
</evidence>
<reference evidence="4" key="1">
    <citation type="journal article" date="2019" name="Int. J. Syst. Evol. Microbiol.">
        <title>The Global Catalogue of Microorganisms (GCM) 10K type strain sequencing project: providing services to taxonomists for standard genome sequencing and annotation.</title>
        <authorList>
            <consortium name="The Broad Institute Genomics Platform"/>
            <consortium name="The Broad Institute Genome Sequencing Center for Infectious Disease"/>
            <person name="Wu L."/>
            <person name="Ma J."/>
        </authorList>
    </citation>
    <scope>NUCLEOTIDE SEQUENCE [LARGE SCALE GENOMIC DNA]</scope>
    <source>
        <strain evidence="4">JCM 18952</strain>
    </source>
</reference>
<sequence length="102" mass="10644">MGNTPAEQNKSWQQSIKAPLTFSLVMAIIAGVIATISGTGGSDNPLRIDIGLVAFGVAFVACLLVISVMTMASKDNPEEMGTGSGINRSSENPDDTTETKKK</sequence>
<keyword evidence="2" id="KW-1133">Transmembrane helix</keyword>
<evidence type="ECO:0000256" key="2">
    <source>
        <dbReference type="SAM" id="Phobius"/>
    </source>
</evidence>
<name>A0ABP9TJK5_9MICC</name>
<protein>
    <recommendedName>
        <fullName evidence="5">BCCT, betaine/carnitine/choline family transporter</fullName>
    </recommendedName>
</protein>
<keyword evidence="2" id="KW-0472">Membrane</keyword>
<evidence type="ECO:0000256" key="1">
    <source>
        <dbReference type="SAM" id="MobiDB-lite"/>
    </source>
</evidence>
<organism evidence="3 4">
    <name type="scientific">Paeniglutamicibacter antarcticus</name>
    <dbReference type="NCBI Taxonomy" id="494023"/>
    <lineage>
        <taxon>Bacteria</taxon>
        <taxon>Bacillati</taxon>
        <taxon>Actinomycetota</taxon>
        <taxon>Actinomycetes</taxon>
        <taxon>Micrococcales</taxon>
        <taxon>Micrococcaceae</taxon>
        <taxon>Paeniglutamicibacter</taxon>
    </lineage>
</organism>
<proteinExistence type="predicted"/>
<dbReference type="EMBL" id="BAABLK010000009">
    <property type="protein sequence ID" value="GAA5225973.1"/>
    <property type="molecule type" value="Genomic_DNA"/>
</dbReference>
<dbReference type="Proteomes" id="UP001501257">
    <property type="component" value="Unassembled WGS sequence"/>
</dbReference>
<keyword evidence="2" id="KW-0812">Transmembrane</keyword>
<feature type="region of interest" description="Disordered" evidence="1">
    <location>
        <begin position="76"/>
        <end position="102"/>
    </location>
</feature>
<evidence type="ECO:0000313" key="3">
    <source>
        <dbReference type="EMBL" id="GAA5225973.1"/>
    </source>
</evidence>
<dbReference type="RefSeq" id="WP_210099372.1">
    <property type="nucleotide sequence ID" value="NZ_BAABLK010000009.1"/>
</dbReference>
<keyword evidence="4" id="KW-1185">Reference proteome</keyword>
<gene>
    <name evidence="3" type="ORF">GCM10025778_05030</name>
</gene>
<evidence type="ECO:0000313" key="4">
    <source>
        <dbReference type="Proteomes" id="UP001501257"/>
    </source>
</evidence>
<accession>A0ABP9TJK5</accession>
<comment type="caution">
    <text evidence="3">The sequence shown here is derived from an EMBL/GenBank/DDBJ whole genome shotgun (WGS) entry which is preliminary data.</text>
</comment>
<feature type="transmembrane region" description="Helical" evidence="2">
    <location>
        <begin position="20"/>
        <end position="38"/>
    </location>
</feature>